<evidence type="ECO:0000313" key="1">
    <source>
        <dbReference type="EMBL" id="KAJ2969570.1"/>
    </source>
</evidence>
<gene>
    <name evidence="1" type="ORF">NUW58_g9956</name>
</gene>
<proteinExistence type="predicted"/>
<protein>
    <submittedName>
        <fullName evidence="1">Uncharacterized protein</fullName>
    </submittedName>
</protein>
<name>A0ACC1MRG9_9PEZI</name>
<comment type="caution">
    <text evidence="1">The sequence shown here is derived from an EMBL/GenBank/DDBJ whole genome shotgun (WGS) entry which is preliminary data.</text>
</comment>
<dbReference type="Proteomes" id="UP001143856">
    <property type="component" value="Unassembled WGS sequence"/>
</dbReference>
<organism evidence="1 2">
    <name type="scientific">Xylaria curta</name>
    <dbReference type="NCBI Taxonomy" id="42375"/>
    <lineage>
        <taxon>Eukaryota</taxon>
        <taxon>Fungi</taxon>
        <taxon>Dikarya</taxon>
        <taxon>Ascomycota</taxon>
        <taxon>Pezizomycotina</taxon>
        <taxon>Sordariomycetes</taxon>
        <taxon>Xylariomycetidae</taxon>
        <taxon>Xylariales</taxon>
        <taxon>Xylariaceae</taxon>
        <taxon>Xylaria</taxon>
    </lineage>
</organism>
<keyword evidence="2" id="KW-1185">Reference proteome</keyword>
<evidence type="ECO:0000313" key="2">
    <source>
        <dbReference type="Proteomes" id="UP001143856"/>
    </source>
</evidence>
<dbReference type="EMBL" id="JAPDGR010003970">
    <property type="protein sequence ID" value="KAJ2969570.1"/>
    <property type="molecule type" value="Genomic_DNA"/>
</dbReference>
<accession>A0ACC1MRG9</accession>
<sequence>MAAVYINSEVSNFDYKGLLKHARAHLPRYAVPIFLRQLVSRSATHNNKQDKVPLKKAGIDPAQMNGDLLFWISDHGKGDEYVPFTTTEFDSLQAGRAKL</sequence>
<reference evidence="1" key="1">
    <citation type="submission" date="2022-10" db="EMBL/GenBank/DDBJ databases">
        <title>Genome Sequence of Xylaria curta.</title>
        <authorList>
            <person name="Buettner E."/>
        </authorList>
    </citation>
    <scope>NUCLEOTIDE SEQUENCE</scope>
    <source>
        <strain evidence="1">Babe10</strain>
    </source>
</reference>